<dbReference type="GO" id="GO:0000785">
    <property type="term" value="C:chromatin"/>
    <property type="evidence" value="ECO:0007669"/>
    <property type="project" value="TreeGrafter"/>
</dbReference>
<keyword evidence="1" id="KW-0479">Metal-binding</keyword>
<dbReference type="GO" id="GO:0016925">
    <property type="term" value="P:protein sumoylation"/>
    <property type="evidence" value="ECO:0007669"/>
    <property type="project" value="TreeGrafter"/>
</dbReference>
<feature type="region of interest" description="Disordered" evidence="5">
    <location>
        <begin position="920"/>
        <end position="946"/>
    </location>
</feature>
<dbReference type="GO" id="GO:0061665">
    <property type="term" value="F:SUMO ligase activity"/>
    <property type="evidence" value="ECO:0007669"/>
    <property type="project" value="TreeGrafter"/>
</dbReference>
<proteinExistence type="predicted"/>
<dbReference type="EMBL" id="VDCV01000003">
    <property type="protein sequence ID" value="KAB5564550.1"/>
    <property type="molecule type" value="Genomic_DNA"/>
</dbReference>
<dbReference type="PANTHER" id="PTHR10782:SF4">
    <property type="entry name" value="TONALLI, ISOFORM E"/>
    <property type="match status" value="1"/>
</dbReference>
<accession>A0A5N5NAE3</accession>
<feature type="compositionally biased region" description="Polar residues" evidence="5">
    <location>
        <begin position="668"/>
        <end position="679"/>
    </location>
</feature>
<evidence type="ECO:0000259" key="6">
    <source>
        <dbReference type="PROSITE" id="PS51044"/>
    </source>
</evidence>
<dbReference type="InterPro" id="IPR004181">
    <property type="entry name" value="Znf_MIZ"/>
</dbReference>
<evidence type="ECO:0000313" key="7">
    <source>
        <dbReference type="EMBL" id="KAB5564550.1"/>
    </source>
</evidence>
<evidence type="ECO:0000256" key="4">
    <source>
        <dbReference type="PROSITE-ProRule" id="PRU00452"/>
    </source>
</evidence>
<comment type="caution">
    <text evidence="7">The sequence shown here is derived from an EMBL/GenBank/DDBJ whole genome shotgun (WGS) entry which is preliminary data.</text>
</comment>
<evidence type="ECO:0000313" key="8">
    <source>
        <dbReference type="Proteomes" id="UP000326939"/>
    </source>
</evidence>
<sequence>MAGMMAGTMMPPPQAAEGVTIGAAGQQMSASLANSLRVHAVVERLSLHIQPGLDSNPTEFFGLCLSLARGIDFAVANNETLLKAQELPFLLKQVCQRKNDVFLQAAIMVLMASVKNACMIGWFQEKETQELVSLASEIGKVFCTPGDINTATTDSLSIIPTIMSRFYPLMKMGQIIVSLEVKPGFGTYVIDFHISKTTRNSAEDKIRLFVAQTDNTETSACIVTPQEVNFLLNGKGVERRTNVLMDTGPQMPTNVTGMLKYGTNLLQAVGQFKGHYVIAVAFMSMEPKPETPVLQDYVQHCTAELDPVLFDFLFVVSSYSFLDSDIIEGPSRISLNCPISYTRIRTPVKGHSCRHLQHDGYFTKVFESLGIVSSKAVISQRPQLCFDYSNFIDINTRRPSWRCPHCNQHVHYMDIRVDQNMVKASCGVLREVGEHCSDVIISADGSLKAISESDDKVDQTPERTLHCEKVMPEQVESMTSTRALPMVMDLTVDEDEINGMDRCDAEDRKPFLASLQNHPVDTNLIPTMPSQSINANVPSRNFSTLADEFWSSPYWSSSASDAQMVTGFSEPSTSTFMTSPVTTDSFSPALNCDVGGYGNTTTTSVMHNQLSASSYLQSLQQRFVNSVATGEYGTLPPIYHANRSPIAVQALPARPQTPAPQQRSRTPSNPAISSGTALTSPLPAAANGLCSVSGNTDRQQQFARSHNVNSSSSQHNSSAPVRYASFALLYLINFIVYLILSQNWNLQDHPFMHGQSAQQQAGAHRASSPNLLYQQPLRVPQSRSHSPNVVRSSLPLAPAQTQQGVAQVGVGNSAGATNSQQNRLMVAAQLAAQRVRQPPSVPVQIQTSGAGASYLTSADGIRAPTTEQRGNVGGALPAVSGTEGLVDLASEQNWRPTGRMRGSLSGRAYSAALKEFMIQSTQQTQTPTPRPPPNLPPSQSSMPPHLQFLLARNAQSSTGTE</sequence>
<dbReference type="PROSITE" id="PS51044">
    <property type="entry name" value="ZF_SP_RING"/>
    <property type="match status" value="1"/>
</dbReference>
<evidence type="ECO:0000256" key="1">
    <source>
        <dbReference type="ARBA" id="ARBA00022723"/>
    </source>
</evidence>
<dbReference type="GO" id="GO:0008270">
    <property type="term" value="F:zinc ion binding"/>
    <property type="evidence" value="ECO:0007669"/>
    <property type="project" value="UniProtKB-KW"/>
</dbReference>
<dbReference type="PANTHER" id="PTHR10782">
    <property type="entry name" value="ZINC FINGER MIZ DOMAIN-CONTAINING PROTEIN"/>
    <property type="match status" value="1"/>
</dbReference>
<feature type="region of interest" description="Disordered" evidence="5">
    <location>
        <begin position="653"/>
        <end position="717"/>
    </location>
</feature>
<feature type="compositionally biased region" description="Low complexity" evidence="5">
    <location>
        <begin position="705"/>
        <end position="717"/>
    </location>
</feature>
<feature type="compositionally biased region" description="Polar residues" evidence="5">
    <location>
        <begin position="690"/>
        <end position="704"/>
    </location>
</feature>
<gene>
    <name evidence="7" type="ORF">DKX38_004604</name>
</gene>
<evidence type="ECO:0000256" key="2">
    <source>
        <dbReference type="ARBA" id="ARBA00022771"/>
    </source>
</evidence>
<protein>
    <recommendedName>
        <fullName evidence="6">SP-RING-type domain-containing protein</fullName>
    </recommendedName>
</protein>
<dbReference type="CDD" id="cd16650">
    <property type="entry name" value="SP-RING_PIAS-like"/>
    <property type="match status" value="1"/>
</dbReference>
<evidence type="ECO:0000256" key="5">
    <source>
        <dbReference type="SAM" id="MobiDB-lite"/>
    </source>
</evidence>
<name>A0A5N5NAE3_9ROSI</name>
<reference evidence="8" key="1">
    <citation type="journal article" date="2019" name="Gigascience">
        <title>De novo genome assembly of the endangered Acer yangbiense, a plant species with extremely small populations endemic to Yunnan Province, China.</title>
        <authorList>
            <person name="Yang J."/>
            <person name="Wariss H.M."/>
            <person name="Tao L."/>
            <person name="Zhang R."/>
            <person name="Yun Q."/>
            <person name="Hollingsworth P."/>
            <person name="Dao Z."/>
            <person name="Luo G."/>
            <person name="Guo H."/>
            <person name="Ma Y."/>
            <person name="Sun W."/>
        </authorList>
    </citation>
    <scope>NUCLEOTIDE SEQUENCE [LARGE SCALE GENOMIC DNA]</scope>
    <source>
        <strain evidence="8">cv. br00</strain>
    </source>
</reference>
<keyword evidence="2 4" id="KW-0863">Zinc-finger</keyword>
<keyword evidence="8" id="KW-1185">Reference proteome</keyword>
<dbReference type="Proteomes" id="UP000326939">
    <property type="component" value="Chromosome 3"/>
</dbReference>
<organism evidence="7 8">
    <name type="scientific">Salix brachista</name>
    <dbReference type="NCBI Taxonomy" id="2182728"/>
    <lineage>
        <taxon>Eukaryota</taxon>
        <taxon>Viridiplantae</taxon>
        <taxon>Streptophyta</taxon>
        <taxon>Embryophyta</taxon>
        <taxon>Tracheophyta</taxon>
        <taxon>Spermatophyta</taxon>
        <taxon>Magnoliopsida</taxon>
        <taxon>eudicotyledons</taxon>
        <taxon>Gunneridae</taxon>
        <taxon>Pentapetalae</taxon>
        <taxon>rosids</taxon>
        <taxon>fabids</taxon>
        <taxon>Malpighiales</taxon>
        <taxon>Salicaceae</taxon>
        <taxon>Saliceae</taxon>
        <taxon>Salix</taxon>
    </lineage>
</organism>
<feature type="compositionally biased region" description="Low complexity" evidence="5">
    <location>
        <begin position="653"/>
        <end position="667"/>
    </location>
</feature>
<evidence type="ECO:0000256" key="3">
    <source>
        <dbReference type="ARBA" id="ARBA00022833"/>
    </source>
</evidence>
<dbReference type="InterPro" id="IPR013083">
    <property type="entry name" value="Znf_RING/FYVE/PHD"/>
</dbReference>
<feature type="domain" description="SP-RING-type" evidence="6">
    <location>
        <begin position="322"/>
        <end position="430"/>
    </location>
</feature>
<dbReference type="Gene3D" id="3.30.40.10">
    <property type="entry name" value="Zinc/RING finger domain, C3HC4 (zinc finger)"/>
    <property type="match status" value="1"/>
</dbReference>
<dbReference type="AlphaFoldDB" id="A0A5N5NAE3"/>
<keyword evidence="3" id="KW-0862">Zinc</keyword>